<dbReference type="InterPro" id="IPR029044">
    <property type="entry name" value="Nucleotide-diphossugar_trans"/>
</dbReference>
<dbReference type="PANTHER" id="PTHR19136:SF81">
    <property type="entry name" value="MOLYBDENUM COFACTOR GUANYLYLTRANSFERASE"/>
    <property type="match status" value="1"/>
</dbReference>
<sequence length="196" mass="19416">MRLAGVILAGGRALRMGGGDKGLRLLGGRAMIAHVIDRLAPQVAFCAISANGDPARFAAFGLPVLADGVAGRPGPLAGVLAGLDHAAGAGMDAIVTAPADAPFLPRDLAGRLAAACTGGPVLARGPDGRAEPVFALWPVALRGALRAALAEGMRGVGDVAARHGAAHAGFDDARAFFNVNTPADLARAEALLAAPG</sequence>
<evidence type="ECO:0000256" key="2">
    <source>
        <dbReference type="ARBA" id="ARBA00022679"/>
    </source>
</evidence>
<dbReference type="Gene3D" id="3.90.550.10">
    <property type="entry name" value="Spore Coat Polysaccharide Biosynthesis Protein SpsA, Chain A"/>
    <property type="match status" value="1"/>
</dbReference>
<comment type="catalytic activity">
    <reaction evidence="8">
        <text>Mo-molybdopterin + GTP + H(+) = Mo-molybdopterin guanine dinucleotide + diphosphate</text>
        <dbReference type="Rhea" id="RHEA:34243"/>
        <dbReference type="ChEBI" id="CHEBI:15378"/>
        <dbReference type="ChEBI" id="CHEBI:33019"/>
        <dbReference type="ChEBI" id="CHEBI:37565"/>
        <dbReference type="ChEBI" id="CHEBI:71302"/>
        <dbReference type="ChEBI" id="CHEBI:71310"/>
        <dbReference type="EC" id="2.7.7.77"/>
    </reaction>
</comment>
<dbReference type="EC" id="2.7.7.77" evidence="8"/>
<dbReference type="HAMAP" id="MF_00316">
    <property type="entry name" value="MobA"/>
    <property type="match status" value="1"/>
</dbReference>
<keyword evidence="7 8" id="KW-0501">Molybdenum cofactor biosynthesis</keyword>
<comment type="cofactor">
    <cofactor evidence="8">
        <name>Mg(2+)</name>
        <dbReference type="ChEBI" id="CHEBI:18420"/>
    </cofactor>
</comment>
<comment type="subunit">
    <text evidence="8">Monomer.</text>
</comment>
<dbReference type="PANTHER" id="PTHR19136">
    <property type="entry name" value="MOLYBDENUM COFACTOR GUANYLYLTRANSFERASE"/>
    <property type="match status" value="1"/>
</dbReference>
<name>A0ABU1FAE6_9RHOB</name>
<keyword evidence="3 8" id="KW-0479">Metal-binding</keyword>
<protein>
    <recommendedName>
        <fullName evidence="8">Molybdenum cofactor guanylyltransferase</fullName>
        <shortName evidence="8">MoCo guanylyltransferase</shortName>
        <ecNumber evidence="8">2.7.7.77</ecNumber>
    </recommendedName>
    <alternativeName>
        <fullName evidence="8">GTP:molybdopterin guanylyltransferase</fullName>
    </alternativeName>
    <alternativeName>
        <fullName evidence="8">Mo-MPT guanylyltransferase</fullName>
    </alternativeName>
    <alternativeName>
        <fullName evidence="8">Molybdopterin guanylyltransferase</fullName>
    </alternativeName>
    <alternativeName>
        <fullName evidence="8">Molybdopterin-guanine dinucleotide synthase</fullName>
        <shortName evidence="8">MGD synthase</shortName>
    </alternativeName>
</protein>
<keyword evidence="2 8" id="KW-0808">Transferase</keyword>
<feature type="binding site" evidence="8">
    <location>
        <position position="100"/>
    </location>
    <ligand>
        <name>GTP</name>
        <dbReference type="ChEBI" id="CHEBI:37565"/>
    </ligand>
</feature>
<keyword evidence="4 8" id="KW-0547">Nucleotide-binding</keyword>
<comment type="subcellular location">
    <subcellularLocation>
        <location evidence="8">Cytoplasm</location>
    </subcellularLocation>
</comment>
<evidence type="ECO:0000256" key="5">
    <source>
        <dbReference type="ARBA" id="ARBA00022842"/>
    </source>
</evidence>
<evidence type="ECO:0000256" key="1">
    <source>
        <dbReference type="ARBA" id="ARBA00022490"/>
    </source>
</evidence>
<dbReference type="InterPro" id="IPR025877">
    <property type="entry name" value="MobA-like_NTP_Trfase"/>
</dbReference>
<evidence type="ECO:0000259" key="9">
    <source>
        <dbReference type="Pfam" id="PF12804"/>
    </source>
</evidence>
<keyword evidence="6 8" id="KW-0342">GTP-binding</keyword>
<accession>A0ABU1FAE6</accession>
<comment type="domain">
    <text evidence="8">The N-terminal domain determines nucleotide recognition and specific binding, while the C-terminal domain determines the specific binding to the target protein.</text>
</comment>
<feature type="binding site" evidence="8">
    <location>
        <position position="100"/>
    </location>
    <ligand>
        <name>Mg(2+)</name>
        <dbReference type="ChEBI" id="CHEBI:18420"/>
    </ligand>
</feature>
<evidence type="ECO:0000256" key="6">
    <source>
        <dbReference type="ARBA" id="ARBA00023134"/>
    </source>
</evidence>
<evidence type="ECO:0000256" key="3">
    <source>
        <dbReference type="ARBA" id="ARBA00022723"/>
    </source>
</evidence>
<evidence type="ECO:0000313" key="11">
    <source>
        <dbReference type="Proteomes" id="UP001247754"/>
    </source>
</evidence>
<comment type="caution">
    <text evidence="10">The sequence shown here is derived from an EMBL/GenBank/DDBJ whole genome shotgun (WGS) entry which is preliminary data.</text>
</comment>
<dbReference type="EMBL" id="JAVKPH010000017">
    <property type="protein sequence ID" value="MDR5653840.1"/>
    <property type="molecule type" value="Genomic_DNA"/>
</dbReference>
<dbReference type="SUPFAM" id="SSF53448">
    <property type="entry name" value="Nucleotide-diphospho-sugar transferases"/>
    <property type="match status" value="1"/>
</dbReference>
<comment type="caution">
    <text evidence="8">Lacks conserved residue(s) required for the propagation of feature annotation.</text>
</comment>
<dbReference type="InterPro" id="IPR013482">
    <property type="entry name" value="Molybde_CF_guanTrfase"/>
</dbReference>
<feature type="domain" description="MobA-like NTP transferase" evidence="9">
    <location>
        <begin position="5"/>
        <end position="161"/>
    </location>
</feature>
<keyword evidence="10" id="KW-0548">Nucleotidyltransferase</keyword>
<evidence type="ECO:0000256" key="4">
    <source>
        <dbReference type="ARBA" id="ARBA00022741"/>
    </source>
</evidence>
<dbReference type="GO" id="GO:0061603">
    <property type="term" value="F:molybdenum cofactor guanylyltransferase activity"/>
    <property type="evidence" value="ECO:0007669"/>
    <property type="project" value="UniProtKB-EC"/>
</dbReference>
<gene>
    <name evidence="8 10" type="primary">mobA</name>
    <name evidence="10" type="ORF">RGD00_14585</name>
</gene>
<feature type="binding site" evidence="8">
    <location>
        <position position="67"/>
    </location>
    <ligand>
        <name>GTP</name>
        <dbReference type="ChEBI" id="CHEBI:37565"/>
    </ligand>
</feature>
<feature type="binding site" evidence="8">
    <location>
        <position position="21"/>
    </location>
    <ligand>
        <name>GTP</name>
        <dbReference type="ChEBI" id="CHEBI:37565"/>
    </ligand>
</feature>
<keyword evidence="1 8" id="KW-0963">Cytoplasm</keyword>
<comment type="function">
    <text evidence="8">Transfers a GMP moiety from GTP to Mo-molybdopterin (Mo-MPT) cofactor (Moco or molybdenum cofactor) to form Mo-molybdopterin guanine dinucleotide (Mo-MGD) cofactor.</text>
</comment>
<keyword evidence="11" id="KW-1185">Reference proteome</keyword>
<dbReference type="NCBIfam" id="TIGR02665">
    <property type="entry name" value="molyb_mobA"/>
    <property type="match status" value="1"/>
</dbReference>
<dbReference type="RefSeq" id="WP_310458079.1">
    <property type="nucleotide sequence ID" value="NZ_JAVKPH010000017.1"/>
</dbReference>
<dbReference type="CDD" id="cd02503">
    <property type="entry name" value="MobA"/>
    <property type="match status" value="1"/>
</dbReference>
<evidence type="ECO:0000313" key="10">
    <source>
        <dbReference type="EMBL" id="MDR5653840.1"/>
    </source>
</evidence>
<dbReference type="Proteomes" id="UP001247754">
    <property type="component" value="Unassembled WGS sequence"/>
</dbReference>
<reference evidence="10 11" key="1">
    <citation type="submission" date="2023-09" db="EMBL/GenBank/DDBJ databases">
        <title>Xinfangfangia sedmenti sp. nov., isolated the sedment.</title>
        <authorList>
            <person name="Xu L."/>
        </authorList>
    </citation>
    <scope>NUCLEOTIDE SEQUENCE [LARGE SCALE GENOMIC DNA]</scope>
    <source>
        <strain evidence="10 11">LG-4</strain>
    </source>
</reference>
<comment type="similarity">
    <text evidence="8">Belongs to the MobA family.</text>
</comment>
<evidence type="ECO:0000256" key="8">
    <source>
        <dbReference type="HAMAP-Rule" id="MF_00316"/>
    </source>
</evidence>
<dbReference type="Pfam" id="PF12804">
    <property type="entry name" value="NTP_transf_3"/>
    <property type="match status" value="1"/>
</dbReference>
<proteinExistence type="inferred from homology"/>
<evidence type="ECO:0000256" key="7">
    <source>
        <dbReference type="ARBA" id="ARBA00023150"/>
    </source>
</evidence>
<organism evidence="10 11">
    <name type="scientific">Ruixingdingia sedimenti</name>
    <dbReference type="NCBI Taxonomy" id="3073604"/>
    <lineage>
        <taxon>Bacteria</taxon>
        <taxon>Pseudomonadati</taxon>
        <taxon>Pseudomonadota</taxon>
        <taxon>Alphaproteobacteria</taxon>
        <taxon>Rhodobacterales</taxon>
        <taxon>Paracoccaceae</taxon>
        <taxon>Ruixingdingia</taxon>
    </lineage>
</organism>
<keyword evidence="5 8" id="KW-0460">Magnesium</keyword>
<feature type="binding site" evidence="8">
    <location>
        <begin position="8"/>
        <end position="10"/>
    </location>
    <ligand>
        <name>GTP</name>
        <dbReference type="ChEBI" id="CHEBI:37565"/>
    </ligand>
</feature>